<reference evidence="2 3" key="1">
    <citation type="submission" date="2017-12" db="EMBL/GenBank/DDBJ databases">
        <authorList>
            <person name="Pombert J.-F."/>
            <person name="Haag K.L."/>
            <person name="Ebert D."/>
        </authorList>
    </citation>
    <scope>NUCLEOTIDE SEQUENCE [LARGE SCALE GENOMIC DNA]</scope>
    <source>
        <strain evidence="2">BE-OM-2</strain>
    </source>
</reference>
<comment type="caution">
    <text evidence="2">The sequence shown here is derived from an EMBL/GenBank/DDBJ whole genome shotgun (WGS) entry which is preliminary data.</text>
</comment>
<organism evidence="2 3">
    <name type="scientific">Hamiltosporidium magnivora</name>
    <dbReference type="NCBI Taxonomy" id="148818"/>
    <lineage>
        <taxon>Eukaryota</taxon>
        <taxon>Fungi</taxon>
        <taxon>Fungi incertae sedis</taxon>
        <taxon>Microsporidia</taxon>
        <taxon>Dubosqiidae</taxon>
        <taxon>Hamiltosporidium</taxon>
    </lineage>
</organism>
<evidence type="ECO:0000313" key="2">
    <source>
        <dbReference type="EMBL" id="TBT99406.1"/>
    </source>
</evidence>
<dbReference type="VEuPathDB" id="MicrosporidiaDB:CWI36_1989p0010"/>
<evidence type="ECO:0000313" key="3">
    <source>
        <dbReference type="Proteomes" id="UP000291404"/>
    </source>
</evidence>
<gene>
    <name evidence="2" type="ORF">CWI36_1989p0010</name>
</gene>
<keyword evidence="1" id="KW-1133">Transmembrane helix</keyword>
<feature type="transmembrane region" description="Helical" evidence="1">
    <location>
        <begin position="29"/>
        <end position="49"/>
    </location>
</feature>
<accession>A0A4Q9KWY0</accession>
<dbReference type="AlphaFoldDB" id="A0A4Q9KWY0"/>
<name>A0A4Q9KWY0_9MICR</name>
<evidence type="ECO:0000256" key="1">
    <source>
        <dbReference type="SAM" id="Phobius"/>
    </source>
</evidence>
<keyword evidence="1" id="KW-0472">Membrane</keyword>
<keyword evidence="3" id="KW-1185">Reference proteome</keyword>
<proteinExistence type="predicted"/>
<keyword evidence="1" id="KW-0812">Transmembrane</keyword>
<dbReference type="VEuPathDB" id="MicrosporidiaDB:CWI39_1118p0010"/>
<dbReference type="Proteomes" id="UP000291404">
    <property type="component" value="Unassembled WGS sequence"/>
</dbReference>
<dbReference type="EMBL" id="PITI01001989">
    <property type="protein sequence ID" value="TBT99406.1"/>
    <property type="molecule type" value="Genomic_DNA"/>
</dbReference>
<sequence>MFKGVLVITILIKESNNNLRKNKKIKKNIFKSLFFRESMVYFCFIFLYLTKEILCFLSKVNRFQTSNFLEGEIDLSAAGAHRKQALLDEDMFMAEHLRSEGYSVVPPRDTKNMRVQLLVLLLTTTIYTFLGHTDSIFQSRFYSKDPIAAHVYDRVVDEGPSINKLFDPYIRNDMAIGASVKDNLAPIQLTENEKRLEKLNNPVTIDYLVRPKQMLLLMHH</sequence>
<protein>
    <submittedName>
        <fullName evidence="2">Uncharacterized protein</fullName>
    </submittedName>
</protein>